<feature type="compositionally biased region" description="Gly residues" evidence="1">
    <location>
        <begin position="8"/>
        <end position="23"/>
    </location>
</feature>
<dbReference type="Proteomes" id="UP000002009">
    <property type="component" value="Chromosome 15"/>
</dbReference>
<dbReference type="GeneID" id="8249232"/>
<dbReference type="KEGG" id="mis:MICPUN_109533"/>
<evidence type="ECO:0000256" key="1">
    <source>
        <dbReference type="SAM" id="MobiDB-lite"/>
    </source>
</evidence>
<name>C1EHS6_MICCC</name>
<evidence type="ECO:0000313" key="3">
    <source>
        <dbReference type="Proteomes" id="UP000002009"/>
    </source>
</evidence>
<dbReference type="AlphaFoldDB" id="C1EHS6"/>
<accession>C1EHS6</accession>
<dbReference type="EMBL" id="CP001333">
    <property type="protein sequence ID" value="ACO67736.1"/>
    <property type="molecule type" value="Genomic_DNA"/>
</dbReference>
<keyword evidence="3" id="KW-1185">Reference proteome</keyword>
<dbReference type="RefSeq" id="XP_002506478.1">
    <property type="nucleotide sequence ID" value="XM_002506432.1"/>
</dbReference>
<dbReference type="InParanoid" id="C1EHS6"/>
<gene>
    <name evidence="2" type="ORF">MICPUN_109533</name>
</gene>
<proteinExistence type="predicted"/>
<feature type="region of interest" description="Disordered" evidence="1">
    <location>
        <begin position="1"/>
        <end position="26"/>
    </location>
</feature>
<protein>
    <submittedName>
        <fullName evidence="2">Uncharacterized protein</fullName>
    </submittedName>
</protein>
<evidence type="ECO:0000313" key="2">
    <source>
        <dbReference type="EMBL" id="ACO67736.1"/>
    </source>
</evidence>
<sequence>MGPRADGGFVGGGGGGVAGGGEPAFGYEDRSDDYDYTTKDLAVDLASPLVAYKVVSWALNQEVPRWLDAITLAFTLAAVYAVLFDVTALDDRLQ</sequence>
<dbReference type="OrthoDB" id="498566at2759"/>
<reference evidence="2 3" key="1">
    <citation type="journal article" date="2009" name="Science">
        <title>Green evolution and dynamic adaptations revealed by genomes of the marine picoeukaryotes Micromonas.</title>
        <authorList>
            <person name="Worden A.Z."/>
            <person name="Lee J.H."/>
            <person name="Mock T."/>
            <person name="Rouze P."/>
            <person name="Simmons M.P."/>
            <person name="Aerts A.L."/>
            <person name="Allen A.E."/>
            <person name="Cuvelier M.L."/>
            <person name="Derelle E."/>
            <person name="Everett M.V."/>
            <person name="Foulon E."/>
            <person name="Grimwood J."/>
            <person name="Gundlach H."/>
            <person name="Henrissat B."/>
            <person name="Napoli C."/>
            <person name="McDonald S.M."/>
            <person name="Parker M.S."/>
            <person name="Rombauts S."/>
            <person name="Salamov A."/>
            <person name="Von Dassow P."/>
            <person name="Badger J.H."/>
            <person name="Coutinho P.M."/>
            <person name="Demir E."/>
            <person name="Dubchak I."/>
            <person name="Gentemann C."/>
            <person name="Eikrem W."/>
            <person name="Gready J.E."/>
            <person name="John U."/>
            <person name="Lanier W."/>
            <person name="Lindquist E.A."/>
            <person name="Lucas S."/>
            <person name="Mayer K.F."/>
            <person name="Moreau H."/>
            <person name="Not F."/>
            <person name="Otillar R."/>
            <person name="Panaud O."/>
            <person name="Pangilinan J."/>
            <person name="Paulsen I."/>
            <person name="Piegu B."/>
            <person name="Poliakov A."/>
            <person name="Robbens S."/>
            <person name="Schmutz J."/>
            <person name="Toulza E."/>
            <person name="Wyss T."/>
            <person name="Zelensky A."/>
            <person name="Zhou K."/>
            <person name="Armbrust E.V."/>
            <person name="Bhattacharya D."/>
            <person name="Goodenough U.W."/>
            <person name="Van de Peer Y."/>
            <person name="Grigoriev I.V."/>
        </authorList>
    </citation>
    <scope>NUCLEOTIDE SEQUENCE [LARGE SCALE GENOMIC DNA]</scope>
    <source>
        <strain evidence="3">RCC299 / NOUM17</strain>
    </source>
</reference>
<organism evidence="2 3">
    <name type="scientific">Micromonas commoda (strain RCC299 / NOUM17 / CCMP2709)</name>
    <name type="common">Picoplanktonic green alga</name>
    <dbReference type="NCBI Taxonomy" id="296587"/>
    <lineage>
        <taxon>Eukaryota</taxon>
        <taxon>Viridiplantae</taxon>
        <taxon>Chlorophyta</taxon>
        <taxon>Mamiellophyceae</taxon>
        <taxon>Mamiellales</taxon>
        <taxon>Mamiellaceae</taxon>
        <taxon>Micromonas</taxon>
    </lineage>
</organism>